<evidence type="ECO:0000313" key="2">
    <source>
        <dbReference type="EMBL" id="QED22903.1"/>
    </source>
</evidence>
<evidence type="ECO:0000313" key="3">
    <source>
        <dbReference type="Proteomes" id="UP000321934"/>
    </source>
</evidence>
<dbReference type="Proteomes" id="UP000321934">
    <property type="component" value="Chromosome"/>
</dbReference>
<gene>
    <name evidence="2" type="ORF">Deia_00089</name>
</gene>
<keyword evidence="1" id="KW-0472">Membrane</keyword>
<name>A0A5B8XC27_9RICK</name>
<evidence type="ECO:0000256" key="1">
    <source>
        <dbReference type="SAM" id="Phobius"/>
    </source>
</evidence>
<proteinExistence type="predicted"/>
<accession>A0A5B8XC27</accession>
<keyword evidence="3" id="KW-1185">Reference proteome</keyword>
<sequence>MKDIFRFYLGIVSLISVIAITITFSALTINVAKFLIISDNEYIDYKKSSDLCKNQKKYTQSEIDICNENIGKKQIKDRRFNVKSNALEWIVWLFSFTVLFIFHYPKLCKISKDFK</sequence>
<protein>
    <submittedName>
        <fullName evidence="2">Uncharacterized protein</fullName>
    </submittedName>
</protein>
<feature type="transmembrane region" description="Helical" evidence="1">
    <location>
        <begin position="7"/>
        <end position="29"/>
    </location>
</feature>
<feature type="transmembrane region" description="Helical" evidence="1">
    <location>
        <begin position="86"/>
        <end position="105"/>
    </location>
</feature>
<dbReference type="AlphaFoldDB" id="A0A5B8XC27"/>
<keyword evidence="1" id="KW-1133">Transmembrane helix</keyword>
<organism evidence="2 3">
    <name type="scientific">Candidatus Deianiraea vastatrix</name>
    <dbReference type="NCBI Taxonomy" id="2163644"/>
    <lineage>
        <taxon>Bacteria</taxon>
        <taxon>Pseudomonadati</taxon>
        <taxon>Pseudomonadota</taxon>
        <taxon>Alphaproteobacteria</taxon>
        <taxon>Rickettsiales</taxon>
        <taxon>Candidatus Deianiraeaceae</taxon>
        <taxon>Candidatus Deianiraea</taxon>
    </lineage>
</organism>
<dbReference type="RefSeq" id="WP_146820211.1">
    <property type="nucleotide sequence ID" value="NZ_CP029077.1"/>
</dbReference>
<keyword evidence="1" id="KW-0812">Transmembrane</keyword>
<dbReference type="EMBL" id="CP029077">
    <property type="protein sequence ID" value="QED22903.1"/>
    <property type="molecule type" value="Genomic_DNA"/>
</dbReference>
<reference evidence="2 3" key="1">
    <citation type="journal article" date="2019" name="ISME J.">
        <title>Deianiraea, an extracellular bacterium associated with the ciliate Paramecium, suggests an alternative scenario for the evolution of Rickettsiales.</title>
        <authorList>
            <person name="Castelli M."/>
            <person name="Sabaneyeva E."/>
            <person name="Lanzoni O."/>
            <person name="Lebedeva N."/>
            <person name="Floriano A.M."/>
            <person name="Gaiarsa S."/>
            <person name="Benken K."/>
            <person name="Modeo L."/>
            <person name="Bandi C."/>
            <person name="Potekhin A."/>
            <person name="Sassera D."/>
            <person name="Petroni G."/>
        </authorList>
    </citation>
    <scope>NUCLEOTIDE SEQUENCE [LARGE SCALE GENOMIC DNA]</scope>
    <source>
        <strain evidence="2">CyL4-1</strain>
    </source>
</reference>